<evidence type="ECO:0000256" key="2">
    <source>
        <dbReference type="ARBA" id="ARBA00022801"/>
    </source>
</evidence>
<keyword evidence="11" id="KW-1185">Reference proteome</keyword>
<comment type="similarity">
    <text evidence="5">Belongs to the AAA ATPase family.</text>
</comment>
<dbReference type="InterPro" id="IPR003960">
    <property type="entry name" value="ATPase_AAA_CS"/>
</dbReference>
<evidence type="ECO:0000256" key="1">
    <source>
        <dbReference type="ARBA" id="ARBA00001946"/>
    </source>
</evidence>
<keyword evidence="2" id="KW-0378">Hydrolase</keyword>
<keyword evidence="3 5" id="KW-0067">ATP-binding</keyword>
<name>A0A1R3GFW0_COCAP</name>
<evidence type="ECO:0000313" key="10">
    <source>
        <dbReference type="EMBL" id="OMO56973.1"/>
    </source>
</evidence>
<dbReference type="Gene3D" id="6.10.280.40">
    <property type="match status" value="1"/>
</dbReference>
<evidence type="ECO:0000259" key="7">
    <source>
        <dbReference type="Pfam" id="PF00004"/>
    </source>
</evidence>
<evidence type="ECO:0000313" key="11">
    <source>
        <dbReference type="Proteomes" id="UP000188268"/>
    </source>
</evidence>
<comment type="cofactor">
    <cofactor evidence="1">
        <name>Mg(2+)</name>
        <dbReference type="ChEBI" id="CHEBI:18420"/>
    </cofactor>
</comment>
<dbReference type="PROSITE" id="PS00674">
    <property type="entry name" value="AAA"/>
    <property type="match status" value="1"/>
</dbReference>
<feature type="domain" description="ATPase AAA-type core" evidence="7">
    <location>
        <begin position="270"/>
        <end position="321"/>
    </location>
</feature>
<dbReference type="SUPFAM" id="SSF52540">
    <property type="entry name" value="P-loop containing nucleoside triphosphate hydrolases"/>
    <property type="match status" value="1"/>
</dbReference>
<dbReference type="Proteomes" id="UP000188268">
    <property type="component" value="Unassembled WGS sequence"/>
</dbReference>
<dbReference type="InterPro" id="IPR025753">
    <property type="entry name" value="AAA_N_dom"/>
</dbReference>
<dbReference type="Pfam" id="PF25568">
    <property type="entry name" value="AAA_lid_At3g28540"/>
    <property type="match status" value="1"/>
</dbReference>
<dbReference type="EMBL" id="AWWV01014437">
    <property type="protein sequence ID" value="OMO56973.1"/>
    <property type="molecule type" value="Genomic_DNA"/>
</dbReference>
<feature type="compositionally biased region" description="Basic and acidic residues" evidence="6">
    <location>
        <begin position="242"/>
        <end position="261"/>
    </location>
</feature>
<sequence length="427" mass="48953">MAMLIRTILNEIIPKPLQKYISSKFSDIVSTYFSSTFTFIIEERWQAVFNETFRAVEVYLPTRIGPSTDKLVLGSNDPNNPLAPPKRNIPSDCKIIDEFEGMTLEWTLRVKESEKYYVPDKKCFHLTCKKGVREKVEQRYFPHIAKTAQTILRKREKLFIYTYNQDRSRWESALFKHPARFETLAMEPEVKQSIIDDLDSFVGRKDFFENVGRAWKRGRILTSTTNRSILLIEDIDCSTKVSEDRSKSKDEKQKEGEDGRPINRPSPIDPGVTLSGLLNFIDGLWSSCGNERIIIFTTNHKEKLDPALLRPGRMDVHLHMGYCTPAGFRKLATTYLGIKDGKLFESIDELIKSVEVTPAEVAQQLMVKSDDPEAALQGFIEFLNMKKDKVGEEKLTQEKEAEKKTKKDGGKQSKKLDEAETGSIYLT</sequence>
<dbReference type="Gramene" id="OMO56973">
    <property type="protein sequence ID" value="OMO56973"/>
    <property type="gene ID" value="CCACVL1_26119"/>
</dbReference>
<feature type="compositionally biased region" description="Basic and acidic residues" evidence="6">
    <location>
        <begin position="391"/>
        <end position="418"/>
    </location>
</feature>
<feature type="region of interest" description="Disordered" evidence="6">
    <location>
        <begin position="242"/>
        <end position="268"/>
    </location>
</feature>
<comment type="caution">
    <text evidence="10">The sequence shown here is derived from an EMBL/GenBank/DDBJ whole genome shotgun (WGS) entry which is preliminary data.</text>
</comment>
<dbReference type="GO" id="GO:0005524">
    <property type="term" value="F:ATP binding"/>
    <property type="evidence" value="ECO:0007669"/>
    <property type="project" value="UniProtKB-KW"/>
</dbReference>
<dbReference type="OMA" id="EGMTLEW"/>
<organism evidence="10 11">
    <name type="scientific">Corchorus capsularis</name>
    <name type="common">Jute</name>
    <dbReference type="NCBI Taxonomy" id="210143"/>
    <lineage>
        <taxon>Eukaryota</taxon>
        <taxon>Viridiplantae</taxon>
        <taxon>Streptophyta</taxon>
        <taxon>Embryophyta</taxon>
        <taxon>Tracheophyta</taxon>
        <taxon>Spermatophyta</taxon>
        <taxon>Magnoliopsida</taxon>
        <taxon>eudicotyledons</taxon>
        <taxon>Gunneridae</taxon>
        <taxon>Pentapetalae</taxon>
        <taxon>rosids</taxon>
        <taxon>malvids</taxon>
        <taxon>Malvales</taxon>
        <taxon>Malvaceae</taxon>
        <taxon>Grewioideae</taxon>
        <taxon>Apeibeae</taxon>
        <taxon>Corchorus</taxon>
    </lineage>
</organism>
<dbReference type="InterPro" id="IPR058017">
    <property type="entry name" value="At3g28540-like_C"/>
</dbReference>
<keyword evidence="5" id="KW-0547">Nucleotide-binding</keyword>
<evidence type="ECO:0000256" key="3">
    <source>
        <dbReference type="ARBA" id="ARBA00022840"/>
    </source>
</evidence>
<dbReference type="AlphaFoldDB" id="A0A1R3GFW0"/>
<dbReference type="Pfam" id="PF14363">
    <property type="entry name" value="AAA_assoc"/>
    <property type="match status" value="1"/>
</dbReference>
<dbReference type="InterPro" id="IPR003959">
    <property type="entry name" value="ATPase_AAA_core"/>
</dbReference>
<dbReference type="InterPro" id="IPR050747">
    <property type="entry name" value="Mitochondrial_chaperone_BCS1"/>
</dbReference>
<evidence type="ECO:0000256" key="6">
    <source>
        <dbReference type="SAM" id="MobiDB-lite"/>
    </source>
</evidence>
<dbReference type="PANTHER" id="PTHR23070">
    <property type="entry name" value="BCS1 AAA-TYPE ATPASE"/>
    <property type="match status" value="1"/>
</dbReference>
<dbReference type="Gene3D" id="3.40.50.300">
    <property type="entry name" value="P-loop containing nucleotide triphosphate hydrolases"/>
    <property type="match status" value="1"/>
</dbReference>
<feature type="domain" description="AAA+ ATPase At3g28540-like C-terminal" evidence="9">
    <location>
        <begin position="323"/>
        <end position="393"/>
    </location>
</feature>
<gene>
    <name evidence="10" type="ORF">CCACVL1_26119</name>
</gene>
<dbReference type="GO" id="GO:0016887">
    <property type="term" value="F:ATP hydrolysis activity"/>
    <property type="evidence" value="ECO:0007669"/>
    <property type="project" value="InterPro"/>
</dbReference>
<evidence type="ECO:0000259" key="9">
    <source>
        <dbReference type="Pfam" id="PF25568"/>
    </source>
</evidence>
<dbReference type="Pfam" id="PF00004">
    <property type="entry name" value="AAA"/>
    <property type="match status" value="1"/>
</dbReference>
<accession>A0A1R3GFW0</accession>
<reference evidence="10 11" key="1">
    <citation type="submission" date="2013-09" db="EMBL/GenBank/DDBJ databases">
        <title>Corchorus capsularis genome sequencing.</title>
        <authorList>
            <person name="Alam M."/>
            <person name="Haque M.S."/>
            <person name="Islam M.S."/>
            <person name="Emdad E.M."/>
            <person name="Islam M.M."/>
            <person name="Ahmed B."/>
            <person name="Halim A."/>
            <person name="Hossen Q.M.M."/>
            <person name="Hossain M.Z."/>
            <person name="Ahmed R."/>
            <person name="Khan M.M."/>
            <person name="Islam R."/>
            <person name="Rashid M.M."/>
            <person name="Khan S.A."/>
            <person name="Rahman M.S."/>
            <person name="Alam M."/>
        </authorList>
    </citation>
    <scope>NUCLEOTIDE SEQUENCE [LARGE SCALE GENOMIC DNA]</scope>
    <source>
        <strain evidence="11">cv. CVL-1</strain>
        <tissue evidence="10">Whole seedling</tissue>
    </source>
</reference>
<evidence type="ECO:0000256" key="5">
    <source>
        <dbReference type="RuleBase" id="RU003651"/>
    </source>
</evidence>
<feature type="region of interest" description="Disordered" evidence="6">
    <location>
        <begin position="391"/>
        <end position="427"/>
    </location>
</feature>
<dbReference type="STRING" id="210143.A0A1R3GFW0"/>
<dbReference type="InterPro" id="IPR027417">
    <property type="entry name" value="P-loop_NTPase"/>
</dbReference>
<evidence type="ECO:0000256" key="4">
    <source>
        <dbReference type="ARBA" id="ARBA00022842"/>
    </source>
</evidence>
<feature type="domain" description="AAA-type ATPase N-terminal" evidence="8">
    <location>
        <begin position="13"/>
        <end position="108"/>
    </location>
</feature>
<proteinExistence type="inferred from homology"/>
<dbReference type="OrthoDB" id="10251412at2759"/>
<protein>
    <submittedName>
        <fullName evidence="10">ATPase, AAA-type, core</fullName>
    </submittedName>
</protein>
<keyword evidence="4" id="KW-0460">Magnesium</keyword>
<evidence type="ECO:0000259" key="8">
    <source>
        <dbReference type="Pfam" id="PF14363"/>
    </source>
</evidence>